<protein>
    <recommendedName>
        <fullName evidence="12 13">DNA primase</fullName>
        <ecNumber evidence="12">2.7.7.101</ecNumber>
    </recommendedName>
</protein>
<dbReference type="InterPro" id="IPR019475">
    <property type="entry name" value="DNA_primase_DnaB-bd"/>
</dbReference>
<dbReference type="SMART" id="SM00400">
    <property type="entry name" value="ZnF_CHCC"/>
    <property type="match status" value="1"/>
</dbReference>
<sequence>MPVNEQFLQELKNKIDITDIVSSYVSLKKRGSTYVGLCPFHNEKTPSFTVYPQTQSFYCFGCSAGGDMITFLKKIENLDYVDAVKLLAQRAGLQMPADGFDDSMAKRRRRIYEANRAAAKYFHSVLMSSDGSVALEYYRNRKFTLHTIKKFGLGYAPNSWDSLLKHLKSLGFTVSEMQDAGLVIKGQKGNYYDCFRIRVMTPIIDVRGNVIAFGGRVLDDSKPKYVNTNDTLVYKKSNEVFGLNFAKDSGKSEIILCEGYMDVIAMNQAGFTNCVAGCGTALNSEQVNLISRYAKSVILAYDNDEAGQTALLRALNLFKNADIKIRIPLFDYGKDPDEIIKNVGVDKFGAMLENAINETEFKILRQRKNYNISTTQGKIDFISAIVPVLAEAEPVERSLYTGRLAEELHIDKNAIDAQINEYLHRSSRKQRFKERNAPVLNTIRDNQKIARATGESSKMVKAVDRIIFLLVKYPDCIKLCGDLQLGELPDGFYRKVFEITVNNIKSGYDNDLINFSSLLSDDELSRLSGILAIGRQSADPKKEFADCIKLVREENAKKNKKSAADMTDDEFRRMFNT</sequence>
<keyword evidence="5 12" id="KW-0235">DNA replication</keyword>
<evidence type="ECO:0000256" key="13">
    <source>
        <dbReference type="PIRNR" id="PIRNR002811"/>
    </source>
</evidence>
<keyword evidence="9" id="KW-0460">Magnesium</keyword>
<name>A0A9D1RE44_9FIRM</name>
<dbReference type="InterPro" id="IPR006295">
    <property type="entry name" value="DNA_primase_DnaG"/>
</dbReference>
<comment type="cofactor">
    <cofactor evidence="12 13 14">
        <name>Zn(2+)</name>
        <dbReference type="ChEBI" id="CHEBI:29105"/>
    </cofactor>
    <text evidence="12 13 14">Binds 1 zinc ion per monomer.</text>
</comment>
<dbReference type="InterPro" id="IPR002694">
    <property type="entry name" value="Znf_CHC2"/>
</dbReference>
<dbReference type="SUPFAM" id="SSF56731">
    <property type="entry name" value="DNA primase core"/>
    <property type="match status" value="1"/>
</dbReference>
<dbReference type="GO" id="GO:1990077">
    <property type="term" value="C:primosome complex"/>
    <property type="evidence" value="ECO:0007669"/>
    <property type="project" value="UniProtKB-KW"/>
</dbReference>
<dbReference type="GO" id="GO:0000428">
    <property type="term" value="C:DNA-directed RNA polymerase complex"/>
    <property type="evidence" value="ECO:0007669"/>
    <property type="project" value="UniProtKB-KW"/>
</dbReference>
<dbReference type="PROSITE" id="PS50880">
    <property type="entry name" value="TOPRIM"/>
    <property type="match status" value="1"/>
</dbReference>
<dbReference type="InterPro" id="IPR036977">
    <property type="entry name" value="DNA_primase_Znf_CHC2"/>
</dbReference>
<dbReference type="InterPro" id="IPR013264">
    <property type="entry name" value="DNAG_N"/>
</dbReference>
<dbReference type="GO" id="GO:0003677">
    <property type="term" value="F:DNA binding"/>
    <property type="evidence" value="ECO:0007669"/>
    <property type="project" value="UniProtKB-KW"/>
</dbReference>
<keyword evidence="7 12" id="KW-0863">Zinc-finger</keyword>
<dbReference type="PANTHER" id="PTHR30313:SF2">
    <property type="entry name" value="DNA PRIMASE"/>
    <property type="match status" value="1"/>
</dbReference>
<evidence type="ECO:0000256" key="10">
    <source>
        <dbReference type="ARBA" id="ARBA00023125"/>
    </source>
</evidence>
<dbReference type="Proteomes" id="UP000824205">
    <property type="component" value="Unassembled WGS sequence"/>
</dbReference>
<comment type="subunit">
    <text evidence="12">Monomer. Interacts with DnaB.</text>
</comment>
<dbReference type="InterPro" id="IPR030846">
    <property type="entry name" value="DnaG_bac"/>
</dbReference>
<dbReference type="PIRSF" id="PIRSF002811">
    <property type="entry name" value="DnaG"/>
    <property type="match status" value="1"/>
</dbReference>
<reference evidence="16" key="2">
    <citation type="submission" date="2021-04" db="EMBL/GenBank/DDBJ databases">
        <authorList>
            <person name="Gilroy R."/>
        </authorList>
    </citation>
    <scope>NUCLEOTIDE SEQUENCE</scope>
    <source>
        <strain evidence="16">421</strain>
    </source>
</reference>
<dbReference type="InterPro" id="IPR034151">
    <property type="entry name" value="TOPRIM_DnaG_bac"/>
</dbReference>
<evidence type="ECO:0000256" key="7">
    <source>
        <dbReference type="ARBA" id="ARBA00022771"/>
    </source>
</evidence>
<keyword evidence="6 12" id="KW-0479">Metal-binding</keyword>
<dbReference type="CDD" id="cd03364">
    <property type="entry name" value="TOPRIM_DnaG_primases"/>
    <property type="match status" value="1"/>
</dbReference>
<evidence type="ECO:0000256" key="9">
    <source>
        <dbReference type="ARBA" id="ARBA00022842"/>
    </source>
</evidence>
<dbReference type="AlphaFoldDB" id="A0A9D1RE44"/>
<comment type="similarity">
    <text evidence="12 13">Belongs to the DnaG primase family.</text>
</comment>
<dbReference type="FunFam" id="3.90.980.10:FF:000001">
    <property type="entry name" value="DNA primase"/>
    <property type="match status" value="1"/>
</dbReference>
<dbReference type="Gene3D" id="3.90.580.10">
    <property type="entry name" value="Zinc finger, CHC2-type domain"/>
    <property type="match status" value="1"/>
</dbReference>
<gene>
    <name evidence="12 16" type="primary">dnaG</name>
    <name evidence="16" type="ORF">IAA48_02665</name>
</gene>
<evidence type="ECO:0000256" key="12">
    <source>
        <dbReference type="HAMAP-Rule" id="MF_00974"/>
    </source>
</evidence>
<dbReference type="Pfam" id="PF10410">
    <property type="entry name" value="DnaB_bind"/>
    <property type="match status" value="1"/>
</dbReference>
<evidence type="ECO:0000256" key="4">
    <source>
        <dbReference type="ARBA" id="ARBA00022695"/>
    </source>
</evidence>
<dbReference type="HAMAP" id="MF_00974">
    <property type="entry name" value="DNA_primase_DnaG"/>
    <property type="match status" value="1"/>
</dbReference>
<dbReference type="InterPro" id="IPR050219">
    <property type="entry name" value="DnaG_primase"/>
</dbReference>
<dbReference type="EC" id="2.7.7.101" evidence="12"/>
<comment type="function">
    <text evidence="12 13">RNA polymerase that catalyzes the synthesis of short RNA molecules used as primers for DNA polymerase during DNA replication.</text>
</comment>
<dbReference type="EMBL" id="DXGE01000011">
    <property type="protein sequence ID" value="HIW85373.1"/>
    <property type="molecule type" value="Genomic_DNA"/>
</dbReference>
<evidence type="ECO:0000256" key="1">
    <source>
        <dbReference type="ARBA" id="ARBA00022478"/>
    </source>
</evidence>
<accession>A0A9D1RE44</accession>
<dbReference type="FunFam" id="3.90.580.10:FF:000001">
    <property type="entry name" value="DNA primase"/>
    <property type="match status" value="1"/>
</dbReference>
<comment type="catalytic activity">
    <reaction evidence="12">
        <text>ssDNA + n NTP = ssDNA/pppN(pN)n-1 hybrid + (n-1) diphosphate.</text>
        <dbReference type="EC" id="2.7.7.101"/>
    </reaction>
</comment>
<keyword evidence="11 12" id="KW-0804">Transcription</keyword>
<comment type="caution">
    <text evidence="16">The sequence shown here is derived from an EMBL/GenBank/DDBJ whole genome shotgun (WGS) entry which is preliminary data.</text>
</comment>
<organism evidence="16 17">
    <name type="scientific">Candidatus Eubacterium faecipullorum</name>
    <dbReference type="NCBI Taxonomy" id="2838571"/>
    <lineage>
        <taxon>Bacteria</taxon>
        <taxon>Bacillati</taxon>
        <taxon>Bacillota</taxon>
        <taxon>Clostridia</taxon>
        <taxon>Eubacteriales</taxon>
        <taxon>Eubacteriaceae</taxon>
        <taxon>Eubacterium</taxon>
    </lineage>
</organism>
<feature type="domain" description="Toprim" evidence="15">
    <location>
        <begin position="252"/>
        <end position="333"/>
    </location>
</feature>
<evidence type="ECO:0000256" key="14">
    <source>
        <dbReference type="PIRSR" id="PIRSR002811-1"/>
    </source>
</evidence>
<dbReference type="InterPro" id="IPR037068">
    <property type="entry name" value="DNA_primase_core_N_sf"/>
</dbReference>
<keyword evidence="4 12" id="KW-0548">Nucleotidyltransferase</keyword>
<dbReference type="Pfam" id="PF01807">
    <property type="entry name" value="Zn_ribbon_DnaG"/>
    <property type="match status" value="1"/>
</dbReference>
<dbReference type="Gene3D" id="3.40.1360.10">
    <property type="match status" value="1"/>
</dbReference>
<dbReference type="Gene3D" id="3.90.980.10">
    <property type="entry name" value="DNA primase, catalytic core, N-terminal domain"/>
    <property type="match status" value="1"/>
</dbReference>
<evidence type="ECO:0000256" key="2">
    <source>
        <dbReference type="ARBA" id="ARBA00022515"/>
    </source>
</evidence>
<dbReference type="GO" id="GO:0006269">
    <property type="term" value="P:DNA replication, synthesis of primer"/>
    <property type="evidence" value="ECO:0007669"/>
    <property type="project" value="UniProtKB-UniRule"/>
</dbReference>
<dbReference type="GO" id="GO:0005737">
    <property type="term" value="C:cytoplasm"/>
    <property type="evidence" value="ECO:0007669"/>
    <property type="project" value="TreeGrafter"/>
</dbReference>
<evidence type="ECO:0000259" key="15">
    <source>
        <dbReference type="PROSITE" id="PS50880"/>
    </source>
</evidence>
<comment type="domain">
    <text evidence="12">Contains an N-terminal zinc-binding domain, a central core domain that contains the primase activity, and a C-terminal DnaB-binding domain.</text>
</comment>
<evidence type="ECO:0000313" key="16">
    <source>
        <dbReference type="EMBL" id="HIW85373.1"/>
    </source>
</evidence>
<dbReference type="SMART" id="SM00493">
    <property type="entry name" value="TOPRIM"/>
    <property type="match status" value="1"/>
</dbReference>
<evidence type="ECO:0000313" key="17">
    <source>
        <dbReference type="Proteomes" id="UP000824205"/>
    </source>
</evidence>
<dbReference type="InterPro" id="IPR006171">
    <property type="entry name" value="TOPRIM_dom"/>
</dbReference>
<dbReference type="SUPFAM" id="SSF57783">
    <property type="entry name" value="Zinc beta-ribbon"/>
    <property type="match status" value="1"/>
</dbReference>
<dbReference type="GO" id="GO:0008270">
    <property type="term" value="F:zinc ion binding"/>
    <property type="evidence" value="ECO:0007669"/>
    <property type="project" value="UniProtKB-UniRule"/>
</dbReference>
<keyword evidence="1 12" id="KW-0240">DNA-directed RNA polymerase</keyword>
<evidence type="ECO:0000256" key="3">
    <source>
        <dbReference type="ARBA" id="ARBA00022679"/>
    </source>
</evidence>
<keyword evidence="8 12" id="KW-0862">Zinc</keyword>
<evidence type="ECO:0000256" key="6">
    <source>
        <dbReference type="ARBA" id="ARBA00022723"/>
    </source>
</evidence>
<keyword evidence="3 12" id="KW-0808">Transferase</keyword>
<dbReference type="PANTHER" id="PTHR30313">
    <property type="entry name" value="DNA PRIMASE"/>
    <property type="match status" value="1"/>
</dbReference>
<keyword evidence="10 12" id="KW-0238">DNA-binding</keyword>
<dbReference type="NCBIfam" id="TIGR01391">
    <property type="entry name" value="dnaG"/>
    <property type="match status" value="1"/>
</dbReference>
<dbReference type="Pfam" id="PF13155">
    <property type="entry name" value="Toprim_2"/>
    <property type="match status" value="1"/>
</dbReference>
<reference evidence="16" key="1">
    <citation type="journal article" date="2021" name="PeerJ">
        <title>Extensive microbial diversity within the chicken gut microbiome revealed by metagenomics and culture.</title>
        <authorList>
            <person name="Gilroy R."/>
            <person name="Ravi A."/>
            <person name="Getino M."/>
            <person name="Pursley I."/>
            <person name="Horton D.L."/>
            <person name="Alikhan N.F."/>
            <person name="Baker D."/>
            <person name="Gharbi K."/>
            <person name="Hall N."/>
            <person name="Watson M."/>
            <person name="Adriaenssens E.M."/>
            <person name="Foster-Nyarko E."/>
            <person name="Jarju S."/>
            <person name="Secka A."/>
            <person name="Antonio M."/>
            <person name="Oren A."/>
            <person name="Chaudhuri R.R."/>
            <person name="La Ragione R."/>
            <person name="Hildebrand F."/>
            <person name="Pallen M.J."/>
        </authorList>
    </citation>
    <scope>NUCLEOTIDE SEQUENCE</scope>
    <source>
        <strain evidence="16">421</strain>
    </source>
</reference>
<dbReference type="GO" id="GO:0003899">
    <property type="term" value="F:DNA-directed RNA polymerase activity"/>
    <property type="evidence" value="ECO:0007669"/>
    <property type="project" value="UniProtKB-UniRule"/>
</dbReference>
<evidence type="ECO:0000256" key="5">
    <source>
        <dbReference type="ARBA" id="ARBA00022705"/>
    </source>
</evidence>
<feature type="zinc finger region" description="CHC2-type" evidence="12 14">
    <location>
        <begin position="38"/>
        <end position="62"/>
    </location>
</feature>
<proteinExistence type="inferred from homology"/>
<dbReference type="Pfam" id="PF08275">
    <property type="entry name" value="DNAG_N"/>
    <property type="match status" value="1"/>
</dbReference>
<evidence type="ECO:0000256" key="11">
    <source>
        <dbReference type="ARBA" id="ARBA00023163"/>
    </source>
</evidence>
<evidence type="ECO:0000256" key="8">
    <source>
        <dbReference type="ARBA" id="ARBA00022833"/>
    </source>
</evidence>
<keyword evidence="2 12" id="KW-0639">Primosome</keyword>